<keyword evidence="2" id="KW-0418">Kinase</keyword>
<sequence>MANVSPFMSPGPMSQVFFPPGGPSPPGSVVMQQGTPVSVYTSQTPGFATVDMVVAPGPGGASGMPSGPPAPAGVSFIIQIGLTRESVLLPQTAELAYVKQIACSIVDQKVSTTQYVVPCYCMH</sequence>
<proteinExistence type="predicted"/>
<dbReference type="AlphaFoldDB" id="A0A3N0YUU2"/>
<name>A0A3N0YUU2_ANAGA</name>
<keyword evidence="3" id="KW-1185">Reference proteome</keyword>
<gene>
    <name evidence="2" type="ORF">DPX16_6382</name>
</gene>
<dbReference type="Proteomes" id="UP000281406">
    <property type="component" value="Unassembled WGS sequence"/>
</dbReference>
<dbReference type="Pfam" id="PF25525">
    <property type="entry name" value="Ubiquitin_PRKD1_N"/>
    <property type="match status" value="1"/>
</dbReference>
<dbReference type="GO" id="GO:0016301">
    <property type="term" value="F:kinase activity"/>
    <property type="evidence" value="ECO:0007669"/>
    <property type="project" value="UniProtKB-KW"/>
</dbReference>
<evidence type="ECO:0000313" key="3">
    <source>
        <dbReference type="Proteomes" id="UP000281406"/>
    </source>
</evidence>
<protein>
    <submittedName>
        <fullName evidence="2">Serine/threonine-protein kinase D2</fullName>
    </submittedName>
</protein>
<evidence type="ECO:0000313" key="2">
    <source>
        <dbReference type="EMBL" id="ROL49974.1"/>
    </source>
</evidence>
<dbReference type="EMBL" id="RJVU01024579">
    <property type="protein sequence ID" value="ROL49974.1"/>
    <property type="molecule type" value="Genomic_DNA"/>
</dbReference>
<reference evidence="2 3" key="1">
    <citation type="submission" date="2018-10" db="EMBL/GenBank/DDBJ databases">
        <title>Genome assembly for a Yunnan-Guizhou Plateau 3E fish, Anabarilius grahami (Regan), and its evolutionary and genetic applications.</title>
        <authorList>
            <person name="Jiang W."/>
        </authorList>
    </citation>
    <scope>NUCLEOTIDE SEQUENCE [LARGE SCALE GENOMIC DNA]</scope>
    <source>
        <strain evidence="2">AG-KIZ</strain>
        <tissue evidence="2">Muscle</tissue>
    </source>
</reference>
<evidence type="ECO:0000259" key="1">
    <source>
        <dbReference type="Pfam" id="PF25525"/>
    </source>
</evidence>
<feature type="domain" description="Serine/threonine-protein kinase D1-3-like ubiquitin-like" evidence="1">
    <location>
        <begin position="74"/>
        <end position="114"/>
    </location>
</feature>
<comment type="caution">
    <text evidence="2">The sequence shown here is derived from an EMBL/GenBank/DDBJ whole genome shotgun (WGS) entry which is preliminary data.</text>
</comment>
<keyword evidence="2" id="KW-0808">Transferase</keyword>
<dbReference type="InterPro" id="IPR057764">
    <property type="entry name" value="Ubiquitin_PRKD1-3_N"/>
</dbReference>
<organism evidence="2 3">
    <name type="scientific">Anabarilius grahami</name>
    <name type="common">Kanglang fish</name>
    <name type="synonym">Barilius grahami</name>
    <dbReference type="NCBI Taxonomy" id="495550"/>
    <lineage>
        <taxon>Eukaryota</taxon>
        <taxon>Metazoa</taxon>
        <taxon>Chordata</taxon>
        <taxon>Craniata</taxon>
        <taxon>Vertebrata</taxon>
        <taxon>Euteleostomi</taxon>
        <taxon>Actinopterygii</taxon>
        <taxon>Neopterygii</taxon>
        <taxon>Teleostei</taxon>
        <taxon>Ostariophysi</taxon>
        <taxon>Cypriniformes</taxon>
        <taxon>Xenocyprididae</taxon>
        <taxon>Xenocypridinae</taxon>
        <taxon>Xenocypridinae incertae sedis</taxon>
        <taxon>Anabarilius</taxon>
    </lineage>
</organism>
<dbReference type="OrthoDB" id="8959058at2759"/>
<accession>A0A3N0YUU2</accession>